<evidence type="ECO:0000256" key="1">
    <source>
        <dbReference type="SAM" id="Coils"/>
    </source>
</evidence>
<feature type="compositionally biased region" description="Polar residues" evidence="2">
    <location>
        <begin position="531"/>
        <end position="546"/>
    </location>
</feature>
<keyword evidence="1" id="KW-0175">Coiled coil</keyword>
<dbReference type="InterPro" id="IPR026212">
    <property type="entry name" value="Cep78"/>
</dbReference>
<dbReference type="FunFam" id="3.80.10.10:FF:001649">
    <property type="entry name" value="Uncharacterized protein"/>
    <property type="match status" value="1"/>
</dbReference>
<dbReference type="InterPro" id="IPR032675">
    <property type="entry name" value="LRR_dom_sf"/>
</dbReference>
<evidence type="ECO:0000313" key="3">
    <source>
        <dbReference type="EMBL" id="CAB3230059.1"/>
    </source>
</evidence>
<dbReference type="PRINTS" id="PR02062">
    <property type="entry name" value="CENTROSOME78"/>
</dbReference>
<dbReference type="InterPro" id="IPR001611">
    <property type="entry name" value="Leu-rich_rpt"/>
</dbReference>
<dbReference type="GO" id="GO:0005813">
    <property type="term" value="C:centrosome"/>
    <property type="evidence" value="ECO:0007669"/>
    <property type="project" value="TreeGrafter"/>
</dbReference>
<proteinExistence type="evidence at transcript level"/>
<reference evidence="3" key="1">
    <citation type="submission" date="2020-04" db="EMBL/GenBank/DDBJ databases">
        <authorList>
            <person name="Neveu A P."/>
        </authorList>
    </citation>
    <scope>NUCLEOTIDE SEQUENCE</scope>
    <source>
        <tissue evidence="3">Whole embryo</tissue>
    </source>
</reference>
<dbReference type="AlphaFoldDB" id="A0A6F9D9P6"/>
<evidence type="ECO:0000256" key="2">
    <source>
        <dbReference type="SAM" id="MobiDB-lite"/>
    </source>
</evidence>
<feature type="coiled-coil region" evidence="1">
    <location>
        <begin position="456"/>
        <end position="483"/>
    </location>
</feature>
<feature type="compositionally biased region" description="Basic and acidic residues" evidence="2">
    <location>
        <begin position="333"/>
        <end position="342"/>
    </location>
</feature>
<name>A0A6F9D9P6_9ASCI</name>
<dbReference type="SUPFAM" id="SSF52047">
    <property type="entry name" value="RNI-like"/>
    <property type="match status" value="1"/>
</dbReference>
<feature type="compositionally biased region" description="Basic residues" evidence="2">
    <location>
        <begin position="343"/>
        <end position="355"/>
    </location>
</feature>
<feature type="region of interest" description="Disordered" evidence="2">
    <location>
        <begin position="333"/>
        <end position="355"/>
    </location>
</feature>
<sequence>MAKKTMANVPESVAVRQRGAFDFIGTYDNLCALQSTVPLVYVKARVKEGLLDINGDRVRMIDWSPILNAIKINKNLRYIALRSYFQHSSAGTNAKKSHYFKRRTPAICFKDVTLLAARSLASCLCVTKALKCLDLQGVPLRKKDIEILTKGIAKNKTLTHVLLDYCQIADSGVAALCQSLKNHPSITHVSLAGCNITPVGAAVISKLVKHQSTQRYSDAWADGLRYRSPDLNCMAGIRRITLNSNPMIGDSGISAIADALKDDLWLKALDLQNCGLSVVGAKYLLTTMEHNRTLIVLDIRQNPMVDNNTLRSVLGRVLLNANERDEAAFPWIKEEPPKDPYKTKKHRQPRGHSHCKKSIIAKWSSPSEGVPCVLPAGHKGFVPWRTAVRASKHQLGLSDEEDDSDVLQLKILDDDSTDELNPKTSDRKPEINENVRALKIHLLDAQRRLIRSKENEEILNQKIMTLEVENSRLRKELNSTLENSKIKSQIEDEMLLESIDKSFNKFHEFLNMLSDMGLGSLVTAAGLDPTTPKQPFSVRSKSTTSHSKARLDKAYLDDEHNEEEKMFQSDAIVIEGTGKNKQKSDPKVRDQEESTDIHSVNSQT</sequence>
<feature type="region of interest" description="Disordered" evidence="2">
    <location>
        <begin position="529"/>
        <end position="604"/>
    </location>
</feature>
<dbReference type="GO" id="GO:0036064">
    <property type="term" value="C:ciliary basal body"/>
    <property type="evidence" value="ECO:0007669"/>
    <property type="project" value="TreeGrafter"/>
</dbReference>
<dbReference type="Gene3D" id="3.80.10.10">
    <property type="entry name" value="Ribonuclease Inhibitor"/>
    <property type="match status" value="2"/>
</dbReference>
<dbReference type="Pfam" id="PF13516">
    <property type="entry name" value="LRR_6"/>
    <property type="match status" value="3"/>
</dbReference>
<dbReference type="PANTHER" id="PTHR24110:SF3">
    <property type="entry name" value="CENTROSOMAL PROTEIN OF 78 KDA"/>
    <property type="match status" value="1"/>
</dbReference>
<protein>
    <submittedName>
        <fullName evidence="3">Centrosomal protein of 78 kDa-like</fullName>
    </submittedName>
</protein>
<accession>A0A6F9D9P6</accession>
<feature type="compositionally biased region" description="Basic and acidic residues" evidence="2">
    <location>
        <begin position="582"/>
        <end position="596"/>
    </location>
</feature>
<dbReference type="PANTHER" id="PTHR24110">
    <property type="entry name" value="CENTROSOMAL PROTEIN OF 78 KDA"/>
    <property type="match status" value="1"/>
</dbReference>
<gene>
    <name evidence="3" type="primary">Cep78</name>
</gene>
<organism evidence="3">
    <name type="scientific">Phallusia mammillata</name>
    <dbReference type="NCBI Taxonomy" id="59560"/>
    <lineage>
        <taxon>Eukaryota</taxon>
        <taxon>Metazoa</taxon>
        <taxon>Chordata</taxon>
        <taxon>Tunicata</taxon>
        <taxon>Ascidiacea</taxon>
        <taxon>Phlebobranchia</taxon>
        <taxon>Ascidiidae</taxon>
        <taxon>Phallusia</taxon>
    </lineage>
</organism>
<dbReference type="EMBL" id="LR783846">
    <property type="protein sequence ID" value="CAB3230059.1"/>
    <property type="molecule type" value="mRNA"/>
</dbReference>
<dbReference type="GO" id="GO:0044782">
    <property type="term" value="P:cilium organization"/>
    <property type="evidence" value="ECO:0007669"/>
    <property type="project" value="TreeGrafter"/>
</dbReference>
<dbReference type="SMART" id="SM00368">
    <property type="entry name" value="LRR_RI"/>
    <property type="match status" value="4"/>
</dbReference>
<feature type="compositionally biased region" description="Basic and acidic residues" evidence="2">
    <location>
        <begin position="549"/>
        <end position="567"/>
    </location>
</feature>